<evidence type="ECO:0000256" key="2">
    <source>
        <dbReference type="SAM" id="Phobius"/>
    </source>
</evidence>
<protein>
    <submittedName>
        <fullName evidence="3">Uncharacterized protein</fullName>
    </submittedName>
</protein>
<keyword evidence="2" id="KW-0812">Transmembrane</keyword>
<dbReference type="AlphaFoldDB" id="A0A4C1W672"/>
<feature type="region of interest" description="Disordered" evidence="1">
    <location>
        <begin position="1"/>
        <end position="22"/>
    </location>
</feature>
<reference evidence="3 4" key="1">
    <citation type="journal article" date="2019" name="Commun. Biol.">
        <title>The bagworm genome reveals a unique fibroin gene that provides high tensile strength.</title>
        <authorList>
            <person name="Kono N."/>
            <person name="Nakamura H."/>
            <person name="Ohtoshi R."/>
            <person name="Tomita M."/>
            <person name="Numata K."/>
            <person name="Arakawa K."/>
        </authorList>
    </citation>
    <scope>NUCLEOTIDE SEQUENCE [LARGE SCALE GENOMIC DNA]</scope>
</reference>
<keyword evidence="4" id="KW-1185">Reference proteome</keyword>
<proteinExistence type="predicted"/>
<sequence>MIKLARGHIRTESHDQQHNSSPEMIPPPFLSPLIHTPYPFLALHSTSATLSVTLSFSIPLVLSVAMSIPMQILFLICTPVKCRRRPPIPPHQINCYSWVLEQIHGCSTYIEAKRRTITAE</sequence>
<evidence type="ECO:0000313" key="3">
    <source>
        <dbReference type="EMBL" id="GBP46858.1"/>
    </source>
</evidence>
<gene>
    <name evidence="3" type="ORF">EVAR_78560_1</name>
</gene>
<feature type="transmembrane region" description="Helical" evidence="2">
    <location>
        <begin position="56"/>
        <end position="77"/>
    </location>
</feature>
<keyword evidence="2" id="KW-0472">Membrane</keyword>
<accession>A0A4C1W672</accession>
<evidence type="ECO:0000313" key="4">
    <source>
        <dbReference type="Proteomes" id="UP000299102"/>
    </source>
</evidence>
<evidence type="ECO:0000256" key="1">
    <source>
        <dbReference type="SAM" id="MobiDB-lite"/>
    </source>
</evidence>
<keyword evidence="2" id="KW-1133">Transmembrane helix</keyword>
<comment type="caution">
    <text evidence="3">The sequence shown here is derived from an EMBL/GenBank/DDBJ whole genome shotgun (WGS) entry which is preliminary data.</text>
</comment>
<name>A0A4C1W672_EUMVA</name>
<dbReference type="EMBL" id="BGZK01000490">
    <property type="protein sequence ID" value="GBP46858.1"/>
    <property type="molecule type" value="Genomic_DNA"/>
</dbReference>
<dbReference type="Proteomes" id="UP000299102">
    <property type="component" value="Unassembled WGS sequence"/>
</dbReference>
<organism evidence="3 4">
    <name type="scientific">Eumeta variegata</name>
    <name type="common">Bagworm moth</name>
    <name type="synonym">Eumeta japonica</name>
    <dbReference type="NCBI Taxonomy" id="151549"/>
    <lineage>
        <taxon>Eukaryota</taxon>
        <taxon>Metazoa</taxon>
        <taxon>Ecdysozoa</taxon>
        <taxon>Arthropoda</taxon>
        <taxon>Hexapoda</taxon>
        <taxon>Insecta</taxon>
        <taxon>Pterygota</taxon>
        <taxon>Neoptera</taxon>
        <taxon>Endopterygota</taxon>
        <taxon>Lepidoptera</taxon>
        <taxon>Glossata</taxon>
        <taxon>Ditrysia</taxon>
        <taxon>Tineoidea</taxon>
        <taxon>Psychidae</taxon>
        <taxon>Oiketicinae</taxon>
        <taxon>Eumeta</taxon>
    </lineage>
</organism>